<dbReference type="InterPro" id="IPR006171">
    <property type="entry name" value="TOPRIM_dom"/>
</dbReference>
<dbReference type="RefSeq" id="WP_340362561.1">
    <property type="nucleotide sequence ID" value="NZ_JBBKZV010000002.1"/>
</dbReference>
<name>A0ABU8VVA0_9BURK</name>
<proteinExistence type="predicted"/>
<comment type="caution">
    <text evidence="2">The sequence shown here is derived from an EMBL/GenBank/DDBJ whole genome shotgun (WGS) entry which is preliminary data.</text>
</comment>
<accession>A0ABU8VVA0</accession>
<evidence type="ECO:0000313" key="3">
    <source>
        <dbReference type="Proteomes" id="UP001363010"/>
    </source>
</evidence>
<protein>
    <submittedName>
        <fullName evidence="2">Toprim domain-containing protein</fullName>
    </submittedName>
</protein>
<dbReference type="Gene3D" id="3.40.1360.10">
    <property type="match status" value="1"/>
</dbReference>
<dbReference type="Pfam" id="PF13362">
    <property type="entry name" value="Toprim_3"/>
    <property type="match status" value="1"/>
</dbReference>
<dbReference type="EMBL" id="JBBKZV010000002">
    <property type="protein sequence ID" value="MEJ8821518.1"/>
    <property type="molecule type" value="Genomic_DNA"/>
</dbReference>
<evidence type="ECO:0000313" key="2">
    <source>
        <dbReference type="EMBL" id="MEJ8821518.1"/>
    </source>
</evidence>
<evidence type="ECO:0000259" key="1">
    <source>
        <dbReference type="Pfam" id="PF13362"/>
    </source>
</evidence>
<feature type="domain" description="Toprim" evidence="1">
    <location>
        <begin position="187"/>
        <end position="288"/>
    </location>
</feature>
<dbReference type="CDD" id="cd01029">
    <property type="entry name" value="TOPRIM_primases"/>
    <property type="match status" value="1"/>
</dbReference>
<keyword evidence="3" id="KW-1185">Reference proteome</keyword>
<reference evidence="2 3" key="1">
    <citation type="submission" date="2024-03" db="EMBL/GenBank/DDBJ databases">
        <title>Novel species of the genus Variovorax.</title>
        <authorList>
            <person name="Liu Q."/>
            <person name="Xin Y.-H."/>
        </authorList>
    </citation>
    <scope>NUCLEOTIDE SEQUENCE [LARGE SCALE GENOMIC DNA]</scope>
    <source>
        <strain evidence="2 3">KACC 18501</strain>
    </source>
</reference>
<gene>
    <name evidence="2" type="ORF">WKW80_05640</name>
</gene>
<organism evidence="2 3">
    <name type="scientific">Variovorax humicola</name>
    <dbReference type="NCBI Taxonomy" id="1769758"/>
    <lineage>
        <taxon>Bacteria</taxon>
        <taxon>Pseudomonadati</taxon>
        <taxon>Pseudomonadota</taxon>
        <taxon>Betaproteobacteria</taxon>
        <taxon>Burkholderiales</taxon>
        <taxon>Comamonadaceae</taxon>
        <taxon>Variovorax</taxon>
    </lineage>
</organism>
<sequence length="295" mass="31217">MNAIDRFITAIEAAGLAPPTTINDDGKLHRFSPTGKRGDDAGWYVLHQDGVPAGSFGDWRSGESRNWCAKADSDMSESERRAQSERVKAAQRMRDAETARRQGEAAATALSLWEAAAPAVAHPYLTAKGVKPYGIRADGHQLFVPMRDAAGKLHSLQTIAPDGEKRFMPGGRVKGCYHAIGKPSGRVIVCEGYATGATLHEATGDAVAVAFNAGNLQAVAVAVRSKYPCLTIIIAADDDWQTPGNPGLTAAKQAAHAVRGKVAAPDFAGLQRGDKDTDYNDLRRLAGAVRTGGEA</sequence>
<dbReference type="InterPro" id="IPR034154">
    <property type="entry name" value="TOPRIM_DnaG/twinkle"/>
</dbReference>
<dbReference type="Proteomes" id="UP001363010">
    <property type="component" value="Unassembled WGS sequence"/>
</dbReference>